<dbReference type="InterPro" id="IPR007348">
    <property type="entry name" value="CopC_dom"/>
</dbReference>
<dbReference type="InterPro" id="IPR014755">
    <property type="entry name" value="Cu-Rt/internalin_Ig-like"/>
</dbReference>
<dbReference type="Gene3D" id="2.60.40.1220">
    <property type="match status" value="1"/>
</dbReference>
<keyword evidence="4" id="KW-0812">Transmembrane</keyword>
<evidence type="ECO:0000256" key="1">
    <source>
        <dbReference type="ARBA" id="ARBA00022729"/>
    </source>
</evidence>
<protein>
    <submittedName>
        <fullName evidence="7">Copper resistance protein CopC</fullName>
    </submittedName>
</protein>
<evidence type="ECO:0000256" key="5">
    <source>
        <dbReference type="SAM" id="SignalP"/>
    </source>
</evidence>
<evidence type="ECO:0000313" key="8">
    <source>
        <dbReference type="Proteomes" id="UP001501094"/>
    </source>
</evidence>
<evidence type="ECO:0000256" key="2">
    <source>
        <dbReference type="ARBA" id="ARBA00023008"/>
    </source>
</evidence>
<accession>A0ABP5A1J4</accession>
<feature type="chain" id="PRO_5046534518" evidence="5">
    <location>
        <begin position="30"/>
        <end position="233"/>
    </location>
</feature>
<keyword evidence="4" id="KW-1133">Transmembrane helix</keyword>
<keyword evidence="2" id="KW-0186">Copper</keyword>
<reference evidence="8" key="1">
    <citation type="journal article" date="2019" name="Int. J. Syst. Evol. Microbiol.">
        <title>The Global Catalogue of Microorganisms (GCM) 10K type strain sequencing project: providing services to taxonomists for standard genome sequencing and annotation.</title>
        <authorList>
            <consortium name="The Broad Institute Genomics Platform"/>
            <consortium name="The Broad Institute Genome Sequencing Center for Infectious Disease"/>
            <person name="Wu L."/>
            <person name="Ma J."/>
        </authorList>
    </citation>
    <scope>NUCLEOTIDE SEQUENCE [LARGE SCALE GENOMIC DNA]</scope>
    <source>
        <strain evidence="8">JCM 14326</strain>
    </source>
</reference>
<organism evidence="7 8">
    <name type="scientific">Myceligenerans crystallogenes</name>
    <dbReference type="NCBI Taxonomy" id="316335"/>
    <lineage>
        <taxon>Bacteria</taxon>
        <taxon>Bacillati</taxon>
        <taxon>Actinomycetota</taxon>
        <taxon>Actinomycetes</taxon>
        <taxon>Micrococcales</taxon>
        <taxon>Promicromonosporaceae</taxon>
        <taxon>Myceligenerans</taxon>
    </lineage>
</organism>
<evidence type="ECO:0000313" key="7">
    <source>
        <dbReference type="EMBL" id="GAA1873795.1"/>
    </source>
</evidence>
<evidence type="ECO:0000256" key="3">
    <source>
        <dbReference type="SAM" id="MobiDB-lite"/>
    </source>
</evidence>
<dbReference type="Pfam" id="PF04234">
    <property type="entry name" value="CopC"/>
    <property type="match status" value="1"/>
</dbReference>
<evidence type="ECO:0000256" key="4">
    <source>
        <dbReference type="SAM" id="Phobius"/>
    </source>
</evidence>
<keyword evidence="4" id="KW-0472">Membrane</keyword>
<sequence length="233" mass="23372">MHHSVPAALIAIALLLAVLVGSVAPPAAAHDQLLSSSPADGAAIGSLPSEIELVLTATPLAAGATLVLTTPDGRTLTAGTPEVDTARGAATFPVTGDGPPGTYTAAWHVVSSDGHPIEGTLKFTVKSGPTPAKPPPSPIETRDNQSPSATASGASQKPTVTPPARESTAVSTNGTNDRRGSNPLAVIAALVAGVVAVLVLVTFITRRRGSLREPGSPSPGESAKSRDDTDRPE</sequence>
<evidence type="ECO:0000259" key="6">
    <source>
        <dbReference type="Pfam" id="PF04234"/>
    </source>
</evidence>
<dbReference type="EMBL" id="BAAANL010000009">
    <property type="protein sequence ID" value="GAA1873795.1"/>
    <property type="molecule type" value="Genomic_DNA"/>
</dbReference>
<keyword evidence="1 5" id="KW-0732">Signal</keyword>
<dbReference type="Proteomes" id="UP001501094">
    <property type="component" value="Unassembled WGS sequence"/>
</dbReference>
<name>A0ABP5A1J4_9MICO</name>
<feature type="region of interest" description="Disordered" evidence="3">
    <location>
        <begin position="123"/>
        <end position="180"/>
    </location>
</feature>
<keyword evidence="8" id="KW-1185">Reference proteome</keyword>
<feature type="region of interest" description="Disordered" evidence="3">
    <location>
        <begin position="209"/>
        <end position="233"/>
    </location>
</feature>
<dbReference type="InterPro" id="IPR014756">
    <property type="entry name" value="Ig_E-set"/>
</dbReference>
<gene>
    <name evidence="7" type="ORF">GCM10009751_36610</name>
</gene>
<dbReference type="SUPFAM" id="SSF81296">
    <property type="entry name" value="E set domains"/>
    <property type="match status" value="1"/>
</dbReference>
<feature type="compositionally biased region" description="Basic and acidic residues" evidence="3">
    <location>
        <begin position="223"/>
        <end position="233"/>
    </location>
</feature>
<feature type="compositionally biased region" description="Polar residues" evidence="3">
    <location>
        <begin position="144"/>
        <end position="159"/>
    </location>
</feature>
<feature type="domain" description="CopC" evidence="6">
    <location>
        <begin position="30"/>
        <end position="125"/>
    </location>
</feature>
<proteinExistence type="predicted"/>
<feature type="transmembrane region" description="Helical" evidence="4">
    <location>
        <begin position="184"/>
        <end position="204"/>
    </location>
</feature>
<comment type="caution">
    <text evidence="7">The sequence shown here is derived from an EMBL/GenBank/DDBJ whole genome shotgun (WGS) entry which is preliminary data.</text>
</comment>
<feature type="signal peptide" evidence="5">
    <location>
        <begin position="1"/>
        <end position="29"/>
    </location>
</feature>